<dbReference type="Proteomes" id="UP000774326">
    <property type="component" value="Unassembled WGS sequence"/>
</dbReference>
<sequence>MEFVVLVASCVKYNTKGTTLSGPKLSKISFGTTSSVILDLAKGAMMLDVMLLLYPSLARVSPNPINADLARE</sequence>
<protein>
    <submittedName>
        <fullName evidence="1">Uncharacterized protein</fullName>
    </submittedName>
</protein>
<evidence type="ECO:0000313" key="1">
    <source>
        <dbReference type="EMBL" id="KAH3686496.1"/>
    </source>
</evidence>
<dbReference type="AlphaFoldDB" id="A0A9P8TQ33"/>
<dbReference type="EMBL" id="JAEUBG010001381">
    <property type="protein sequence ID" value="KAH3686496.1"/>
    <property type="molecule type" value="Genomic_DNA"/>
</dbReference>
<comment type="caution">
    <text evidence="1">The sequence shown here is derived from an EMBL/GenBank/DDBJ whole genome shotgun (WGS) entry which is preliminary data.</text>
</comment>
<evidence type="ECO:0000313" key="2">
    <source>
        <dbReference type="Proteomes" id="UP000774326"/>
    </source>
</evidence>
<proteinExistence type="predicted"/>
<accession>A0A9P8TQ33</accession>
<keyword evidence="2" id="KW-1185">Reference proteome</keyword>
<reference evidence="1" key="2">
    <citation type="submission" date="2021-01" db="EMBL/GenBank/DDBJ databases">
        <authorList>
            <person name="Schikora-Tamarit M.A."/>
        </authorList>
    </citation>
    <scope>NUCLEOTIDE SEQUENCE</scope>
    <source>
        <strain evidence="1">CBS2887</strain>
    </source>
</reference>
<name>A0A9P8TQ33_WICPI</name>
<gene>
    <name evidence="1" type="ORF">WICPIJ_002535</name>
</gene>
<reference evidence="1" key="1">
    <citation type="journal article" date="2021" name="Open Biol.">
        <title>Shared evolutionary footprints suggest mitochondrial oxidative damage underlies multiple complex I losses in fungi.</title>
        <authorList>
            <person name="Schikora-Tamarit M.A."/>
            <person name="Marcet-Houben M."/>
            <person name="Nosek J."/>
            <person name="Gabaldon T."/>
        </authorList>
    </citation>
    <scope>NUCLEOTIDE SEQUENCE</scope>
    <source>
        <strain evidence="1">CBS2887</strain>
    </source>
</reference>
<organism evidence="1 2">
    <name type="scientific">Wickerhamomyces pijperi</name>
    <name type="common">Yeast</name>
    <name type="synonym">Pichia pijperi</name>
    <dbReference type="NCBI Taxonomy" id="599730"/>
    <lineage>
        <taxon>Eukaryota</taxon>
        <taxon>Fungi</taxon>
        <taxon>Dikarya</taxon>
        <taxon>Ascomycota</taxon>
        <taxon>Saccharomycotina</taxon>
        <taxon>Saccharomycetes</taxon>
        <taxon>Phaffomycetales</taxon>
        <taxon>Wickerhamomycetaceae</taxon>
        <taxon>Wickerhamomyces</taxon>
    </lineage>
</organism>